<organism evidence="5 6">
    <name type="scientific">Winogradskyella pelagia</name>
    <dbReference type="NCBI Taxonomy" id="2819984"/>
    <lineage>
        <taxon>Bacteria</taxon>
        <taxon>Pseudomonadati</taxon>
        <taxon>Bacteroidota</taxon>
        <taxon>Flavobacteriia</taxon>
        <taxon>Flavobacteriales</taxon>
        <taxon>Flavobacteriaceae</taxon>
        <taxon>Winogradskyella</taxon>
    </lineage>
</organism>
<dbReference type="Gene3D" id="2.60.40.2030">
    <property type="match status" value="1"/>
</dbReference>
<dbReference type="InterPro" id="IPR003644">
    <property type="entry name" value="Calx_beta"/>
</dbReference>
<dbReference type="Pfam" id="PF03160">
    <property type="entry name" value="Calx-beta"/>
    <property type="match status" value="1"/>
</dbReference>
<proteinExistence type="predicted"/>
<evidence type="ECO:0000313" key="6">
    <source>
        <dbReference type="Proteomes" id="UP000676776"/>
    </source>
</evidence>
<keyword evidence="6" id="KW-1185">Reference proteome</keyword>
<dbReference type="PROSITE" id="PS51257">
    <property type="entry name" value="PROKAR_LIPOPROTEIN"/>
    <property type="match status" value="1"/>
</dbReference>
<accession>A0ABS3SZZ5</accession>
<sequence length="301" mass="32934">MKVTYFRILFIFSLLMGCSNEPAENNDSITVSFSVDSFTASEDGTNAEVPISLDVIGGITTEDAIISLTKVEGTADADDISDSLPVLITIPAGDYTTMSTFDSSLSIVDDDIDEDTENLILSLSSASDNVIIDGTNQVNITITDNDSTFELQGLEYALINYIVESPLDLNNDGVFSTDLLEESIICVMDIIDFREDNTVFDPTYRSTGLEVLGNVQQQICVDPDGGALTYDLEDSTIDLSFFGEYYYSGILSNDNTIIEWDIPFERVLGFNNFFGGNEYVSENDGVQLYTGGVIAVYELID</sequence>
<evidence type="ECO:0000256" key="2">
    <source>
        <dbReference type="ARBA" id="ARBA00022737"/>
    </source>
</evidence>
<name>A0ABS3SZZ5_9FLAO</name>
<evidence type="ECO:0000259" key="4">
    <source>
        <dbReference type="Pfam" id="PF03160"/>
    </source>
</evidence>
<comment type="caution">
    <text evidence="5">The sequence shown here is derived from an EMBL/GenBank/DDBJ whole genome shotgun (WGS) entry which is preliminary data.</text>
</comment>
<keyword evidence="3" id="KW-0106">Calcium</keyword>
<dbReference type="EMBL" id="JAGEVF010000003">
    <property type="protein sequence ID" value="MBO3116060.1"/>
    <property type="molecule type" value="Genomic_DNA"/>
</dbReference>
<evidence type="ECO:0000256" key="1">
    <source>
        <dbReference type="ARBA" id="ARBA00022729"/>
    </source>
</evidence>
<keyword evidence="2" id="KW-0677">Repeat</keyword>
<keyword evidence="1" id="KW-0732">Signal</keyword>
<dbReference type="Proteomes" id="UP000676776">
    <property type="component" value="Unassembled WGS sequence"/>
</dbReference>
<dbReference type="RefSeq" id="WP_208152853.1">
    <property type="nucleotide sequence ID" value="NZ_JAGEVF010000003.1"/>
</dbReference>
<reference evidence="5 6" key="1">
    <citation type="submission" date="2021-03" db="EMBL/GenBank/DDBJ databases">
        <title>Winogradskyella sp. nov., isolated from costal sediment.</title>
        <authorList>
            <person name="Gao C."/>
        </authorList>
    </citation>
    <scope>NUCLEOTIDE SEQUENCE [LARGE SCALE GENOMIC DNA]</scope>
    <source>
        <strain evidence="5 6">DF17</strain>
    </source>
</reference>
<evidence type="ECO:0000256" key="3">
    <source>
        <dbReference type="ARBA" id="ARBA00022837"/>
    </source>
</evidence>
<evidence type="ECO:0000313" key="5">
    <source>
        <dbReference type="EMBL" id="MBO3116060.1"/>
    </source>
</evidence>
<feature type="domain" description="Calx-beta" evidence="4">
    <location>
        <begin position="25"/>
        <end position="146"/>
    </location>
</feature>
<dbReference type="InterPro" id="IPR038081">
    <property type="entry name" value="CalX-like_sf"/>
</dbReference>
<gene>
    <name evidence="5" type="ORF">J4050_04835</name>
</gene>
<dbReference type="SUPFAM" id="SSF141072">
    <property type="entry name" value="CalX-like"/>
    <property type="match status" value="1"/>
</dbReference>
<protein>
    <recommendedName>
        <fullName evidence="4">Calx-beta domain-containing protein</fullName>
    </recommendedName>
</protein>